<evidence type="ECO:0000313" key="1">
    <source>
        <dbReference type="EMBL" id="WHS96617.1"/>
    </source>
</evidence>
<keyword evidence="2" id="KW-1185">Reference proteome</keyword>
<geneLocation type="plasmid" evidence="1 2">
    <name>pSkuCCBAU71714a</name>
</geneLocation>
<proteinExistence type="predicted"/>
<name>A0ABY8TFN3_9HYPH</name>
<evidence type="ECO:0000313" key="2">
    <source>
        <dbReference type="Proteomes" id="UP001233264"/>
    </source>
</evidence>
<organism evidence="1 2">
    <name type="scientific">Sinorhizobium kummerowiae</name>
    <dbReference type="NCBI Taxonomy" id="158892"/>
    <lineage>
        <taxon>Bacteria</taxon>
        <taxon>Pseudomonadati</taxon>
        <taxon>Pseudomonadota</taxon>
        <taxon>Alphaproteobacteria</taxon>
        <taxon>Hyphomicrobiales</taxon>
        <taxon>Rhizobiaceae</taxon>
        <taxon>Sinorhizobium/Ensifer group</taxon>
        <taxon>Sinorhizobium</taxon>
    </lineage>
</organism>
<sequence>MKDEVRRFTPRGTSSIKVASSTFDEGIVVAENARRRCTRQQEVCDHSVTGVGWPDECGPWHEMIDENGLECVRGHEMLGQRFKIVAQLDIAPTVDFKLVLVEAAFSHCPSRRQAAWQCHRKAGSTDHKKTTSIH</sequence>
<keyword evidence="1" id="KW-0614">Plasmid</keyword>
<accession>A0ABY8TFN3</accession>
<dbReference type="EMBL" id="CP120366">
    <property type="protein sequence ID" value="WHS96617.1"/>
    <property type="molecule type" value="Genomic_DNA"/>
</dbReference>
<dbReference type="Proteomes" id="UP001233264">
    <property type="component" value="Plasmid pSkuCCBAU71714a"/>
</dbReference>
<gene>
    <name evidence="1" type="ORF">PZL22_005553</name>
</gene>
<protein>
    <submittedName>
        <fullName evidence="1">Uncharacterized protein</fullName>
    </submittedName>
</protein>
<dbReference type="RefSeq" id="WP_164843111.1">
    <property type="nucleotide sequence ID" value="NZ_CP120366.1"/>
</dbReference>
<reference evidence="1 2" key="1">
    <citation type="submission" date="2023-03" db="EMBL/GenBank/DDBJ databases">
        <authorList>
            <person name="Menendez E."/>
            <person name="Kaur S."/>
            <person name="Flores-Felix J.D."/>
            <person name="diCenzo G.C."/>
            <person name="Peix A."/>
            <person name="Velazquez E."/>
        </authorList>
    </citation>
    <scope>NUCLEOTIDE SEQUENCE [LARGE SCALE GENOMIC DNA]</scope>
    <source>
        <strain evidence="1 2">CCBAU 71714</strain>
        <plasmid evidence="1 2">pSkuCCBAU71714a</plasmid>
    </source>
</reference>